<evidence type="ECO:0000256" key="2">
    <source>
        <dbReference type="ARBA" id="ARBA00010876"/>
    </source>
</evidence>
<dbReference type="CDD" id="cd02869">
    <property type="entry name" value="PseudoU_synth_RluA_like"/>
    <property type="match status" value="1"/>
</dbReference>
<dbReference type="Gene3D" id="3.30.2350.10">
    <property type="entry name" value="Pseudouridine synthase"/>
    <property type="match status" value="1"/>
</dbReference>
<evidence type="ECO:0000259" key="5">
    <source>
        <dbReference type="Pfam" id="PF00849"/>
    </source>
</evidence>
<dbReference type="InterPro" id="IPR006145">
    <property type="entry name" value="PsdUridine_synth_RsuA/RluA"/>
</dbReference>
<dbReference type="PANTHER" id="PTHR21600">
    <property type="entry name" value="MITOCHONDRIAL RNA PSEUDOURIDINE SYNTHASE"/>
    <property type="match status" value="1"/>
</dbReference>
<evidence type="ECO:0000256" key="4">
    <source>
        <dbReference type="RuleBase" id="RU362028"/>
    </source>
</evidence>
<dbReference type="RefSeq" id="WP_381538993.1">
    <property type="nucleotide sequence ID" value="NZ_JBHUGI010000032.1"/>
</dbReference>
<organism evidence="6 7">
    <name type="scientific">Sporosarcina siberiensis</name>
    <dbReference type="NCBI Taxonomy" id="1365606"/>
    <lineage>
        <taxon>Bacteria</taxon>
        <taxon>Bacillati</taxon>
        <taxon>Bacillota</taxon>
        <taxon>Bacilli</taxon>
        <taxon>Bacillales</taxon>
        <taxon>Caryophanaceae</taxon>
        <taxon>Sporosarcina</taxon>
    </lineage>
</organism>
<evidence type="ECO:0000256" key="3">
    <source>
        <dbReference type="PROSITE-ProRule" id="PRU00182"/>
    </source>
</evidence>
<dbReference type="InterPro" id="IPR020103">
    <property type="entry name" value="PsdUridine_synth_cat_dom_sf"/>
</dbReference>
<evidence type="ECO:0000256" key="1">
    <source>
        <dbReference type="ARBA" id="ARBA00000073"/>
    </source>
</evidence>
<reference evidence="7" key="1">
    <citation type="journal article" date="2019" name="Int. J. Syst. Evol. Microbiol.">
        <title>The Global Catalogue of Microorganisms (GCM) 10K type strain sequencing project: providing services to taxonomists for standard genome sequencing and annotation.</title>
        <authorList>
            <consortium name="The Broad Institute Genomics Platform"/>
            <consortium name="The Broad Institute Genome Sequencing Center for Infectious Disease"/>
            <person name="Wu L."/>
            <person name="Ma J."/>
        </authorList>
    </citation>
    <scope>NUCLEOTIDE SEQUENCE [LARGE SCALE GENOMIC DNA]</scope>
    <source>
        <strain evidence="7">CGMCC 4.7177</strain>
    </source>
</reference>
<feature type="domain" description="Pseudouridine synthase RsuA/RluA-like" evidence="5">
    <location>
        <begin position="103"/>
        <end position="256"/>
    </location>
</feature>
<evidence type="ECO:0000313" key="6">
    <source>
        <dbReference type="EMBL" id="MFD1929137.1"/>
    </source>
</evidence>
<sequence>MIRLLIVRINKKTMNEQLRLQFKVSKSGLLLREFLHLKSISKRTLTATKYDGGKLLVNGIERDVRHSLNPGDEVEIHFPPEKISLGLEVEHGELDLVYEDNALIVINKPAGQSTIPSRDHPSGTIANYLAGKFTRERVPSTVHIVTRLDRNTSGLICIAKNRHIHHLLGQQMIQYDFFRRYEAIVEGHIMKDAFSIEEPIGREDGSIIKRVVRDDGQYARTDVQVSERFYIKGRALTRVKLNLHTGRTHQIRVHLEWAGHPLVGDDLYGGNNLFIGRQALHCSALRFTHPLSGELKVFRSKVPEDMRFLNQYQ</sequence>
<dbReference type="PANTHER" id="PTHR21600:SF35">
    <property type="entry name" value="PSEUDOURIDINE SYNTHASE"/>
    <property type="match status" value="1"/>
</dbReference>
<dbReference type="EC" id="5.4.99.-" evidence="4"/>
<comment type="similarity">
    <text evidence="2 4">Belongs to the pseudouridine synthase RluA family.</text>
</comment>
<keyword evidence="7" id="KW-1185">Reference proteome</keyword>
<comment type="caution">
    <text evidence="6">The sequence shown here is derived from an EMBL/GenBank/DDBJ whole genome shotgun (WGS) entry which is preliminary data.</text>
</comment>
<protein>
    <recommendedName>
        <fullName evidence="4">Pseudouridine synthase</fullName>
        <ecNumber evidence="4">5.4.99.-</ecNumber>
    </recommendedName>
</protein>
<evidence type="ECO:0000313" key="7">
    <source>
        <dbReference type="Proteomes" id="UP001597218"/>
    </source>
</evidence>
<dbReference type="SUPFAM" id="SSF55120">
    <property type="entry name" value="Pseudouridine synthase"/>
    <property type="match status" value="1"/>
</dbReference>
<comment type="function">
    <text evidence="4">Responsible for synthesis of pseudouridine from uracil.</text>
</comment>
<dbReference type="EMBL" id="JBHUGI010000032">
    <property type="protein sequence ID" value="MFD1929137.1"/>
    <property type="molecule type" value="Genomic_DNA"/>
</dbReference>
<accession>A0ABW4SHX5</accession>
<dbReference type="NCBIfam" id="TIGR00005">
    <property type="entry name" value="rluA_subfam"/>
    <property type="match status" value="1"/>
</dbReference>
<dbReference type="PROSITE" id="PS50889">
    <property type="entry name" value="S4"/>
    <property type="match status" value="1"/>
</dbReference>
<gene>
    <name evidence="6" type="ORF">ACFSFY_13925</name>
</gene>
<dbReference type="Proteomes" id="UP001597218">
    <property type="component" value="Unassembled WGS sequence"/>
</dbReference>
<dbReference type="GO" id="GO:0016853">
    <property type="term" value="F:isomerase activity"/>
    <property type="evidence" value="ECO:0007669"/>
    <property type="project" value="UniProtKB-KW"/>
</dbReference>
<dbReference type="InterPro" id="IPR050188">
    <property type="entry name" value="RluA_PseudoU_synthase"/>
</dbReference>
<proteinExistence type="inferred from homology"/>
<name>A0ABW4SHX5_9BACL</name>
<comment type="catalytic activity">
    <reaction evidence="1 4">
        <text>a uridine in RNA = a pseudouridine in RNA</text>
        <dbReference type="Rhea" id="RHEA:48348"/>
        <dbReference type="Rhea" id="RHEA-COMP:12068"/>
        <dbReference type="Rhea" id="RHEA-COMP:12069"/>
        <dbReference type="ChEBI" id="CHEBI:65314"/>
        <dbReference type="ChEBI" id="CHEBI:65315"/>
    </reaction>
</comment>
<dbReference type="Pfam" id="PF00849">
    <property type="entry name" value="PseudoU_synth_2"/>
    <property type="match status" value="1"/>
</dbReference>
<dbReference type="InterPro" id="IPR006225">
    <property type="entry name" value="PsdUridine_synth_RluC/D"/>
</dbReference>
<keyword evidence="3" id="KW-0694">RNA-binding</keyword>
<keyword evidence="4 6" id="KW-0413">Isomerase</keyword>